<feature type="region of interest" description="Disordered" evidence="1">
    <location>
        <begin position="324"/>
        <end position="371"/>
    </location>
</feature>
<dbReference type="Proteomes" id="UP000694941">
    <property type="component" value="Unplaced"/>
</dbReference>
<evidence type="ECO:0000313" key="3">
    <source>
        <dbReference type="RefSeq" id="XP_022237401.1"/>
    </source>
</evidence>
<name>A0ABM1S196_LIMPO</name>
<feature type="region of interest" description="Disordered" evidence="1">
    <location>
        <begin position="1"/>
        <end position="25"/>
    </location>
</feature>
<gene>
    <name evidence="3" type="primary">LOC106478154</name>
</gene>
<dbReference type="RefSeq" id="XP_022237401.1">
    <property type="nucleotide sequence ID" value="XM_022381693.1"/>
</dbReference>
<keyword evidence="2" id="KW-1185">Reference proteome</keyword>
<feature type="compositionally biased region" description="Polar residues" evidence="1">
    <location>
        <begin position="10"/>
        <end position="24"/>
    </location>
</feature>
<evidence type="ECO:0000256" key="1">
    <source>
        <dbReference type="SAM" id="MobiDB-lite"/>
    </source>
</evidence>
<feature type="compositionally biased region" description="Low complexity" evidence="1">
    <location>
        <begin position="324"/>
        <end position="347"/>
    </location>
</feature>
<dbReference type="GeneID" id="106478154"/>
<sequence length="397" mass="44316">MEKEDLSNFGLVSNPSKSVLNSDHQSTERASFRFHEIQVKELDEVIEKQAVLDESNLLMPKEQRKEMEALTKASNSESHMNCGADKTKLDYTGTDHLQDIHNMEEPSFIPKCDVKIVYSKDFDEQNEVLTTSLKEDPCIGDVGDQNEDQSKTSEKDVELVNISPVNQCVLSRELDLKDGTKCHSGVDMSKDNLEISANQIYSNIKSIHKTGEVQLEITTHDTEDCYNISSNEHSLSNEKFQQHLISSSAMKPDLLVDKQISEHSNEDCSETMEVSGCVVKATEGENHYGKAPLLKKECQEVQGGNVAVMQSITAYRDVKTADWSCDSESDSHSPSVISTSSSSSSSEDSSDDESSSSTSSPERNKCAAKQSYATCNAHLEEQKKRLEEENKKRKEHR</sequence>
<organism evidence="2 3">
    <name type="scientific">Limulus polyphemus</name>
    <name type="common">Atlantic horseshoe crab</name>
    <dbReference type="NCBI Taxonomy" id="6850"/>
    <lineage>
        <taxon>Eukaryota</taxon>
        <taxon>Metazoa</taxon>
        <taxon>Ecdysozoa</taxon>
        <taxon>Arthropoda</taxon>
        <taxon>Chelicerata</taxon>
        <taxon>Merostomata</taxon>
        <taxon>Xiphosura</taxon>
        <taxon>Limulidae</taxon>
        <taxon>Limulus</taxon>
    </lineage>
</organism>
<reference evidence="3" key="1">
    <citation type="submission" date="2025-08" db="UniProtKB">
        <authorList>
            <consortium name="RefSeq"/>
        </authorList>
    </citation>
    <scope>IDENTIFICATION</scope>
    <source>
        <tissue evidence="3">Muscle</tissue>
    </source>
</reference>
<protein>
    <submittedName>
        <fullName evidence="3">Suppressor protein SRP40-like</fullName>
    </submittedName>
</protein>
<evidence type="ECO:0000313" key="2">
    <source>
        <dbReference type="Proteomes" id="UP000694941"/>
    </source>
</evidence>
<proteinExistence type="predicted"/>
<accession>A0ABM1S196</accession>